<name>A0A011V061_RUMAL</name>
<protein>
    <submittedName>
        <fullName evidence="2">Uncharacterized protein</fullName>
    </submittedName>
</protein>
<keyword evidence="3" id="KW-1185">Reference proteome</keyword>
<dbReference type="PATRIC" id="fig|1341156.4.peg.2113"/>
<organism evidence="2 3">
    <name type="scientific">Ruminococcus albus SY3</name>
    <dbReference type="NCBI Taxonomy" id="1341156"/>
    <lineage>
        <taxon>Bacteria</taxon>
        <taxon>Bacillati</taxon>
        <taxon>Bacillota</taxon>
        <taxon>Clostridia</taxon>
        <taxon>Eubacteriales</taxon>
        <taxon>Oscillospiraceae</taxon>
        <taxon>Ruminococcus</taxon>
    </lineage>
</organism>
<reference evidence="2 3" key="1">
    <citation type="submission" date="2013-06" db="EMBL/GenBank/DDBJ databases">
        <title>Rumen cellulosomics: divergent fiber-degrading strategies revealed by comparative genome-wide analysis of six Ruminococcal strains.</title>
        <authorList>
            <person name="Dassa B."/>
            <person name="Borovok I."/>
            <person name="Lamed R."/>
            <person name="Flint H."/>
            <person name="Yeoman C.J."/>
            <person name="White B."/>
            <person name="Bayer E.A."/>
        </authorList>
    </citation>
    <scope>NUCLEOTIDE SEQUENCE [LARGE SCALE GENOMIC DNA]</scope>
    <source>
        <strain evidence="2 3">SY3</strain>
    </source>
</reference>
<evidence type="ECO:0000313" key="2">
    <source>
        <dbReference type="EMBL" id="EXM38842.1"/>
    </source>
</evidence>
<sequence>MTVNGIIVQEYTDNPYRGVDGSGYSKDSAQNWFLNYVEDADKSFEGYYDEHIDIGMTYNIPDHYWVAACSDMEHIYKYVKEAEKRNIRYRLLLAETDIPRPRFECPDVEKVFLGYDYAYSSGDNYSAVYNEIPFVFPQFKLNRYGLFETREAIEEFIAERERFVRTNPPLTLEAGDFVIFRLHEILL</sequence>
<dbReference type="EMBL" id="JEOB01000003">
    <property type="protein sequence ID" value="EXM38842.1"/>
    <property type="molecule type" value="Genomic_DNA"/>
</dbReference>
<evidence type="ECO:0000313" key="3">
    <source>
        <dbReference type="Proteomes" id="UP000021369"/>
    </source>
</evidence>
<accession>A0A011V061</accession>
<dbReference type="Proteomes" id="UP000021369">
    <property type="component" value="Unassembled WGS sequence"/>
</dbReference>
<dbReference type="OrthoDB" id="2036654at2"/>
<proteinExistence type="predicted"/>
<gene>
    <name evidence="2" type="ORF">RASY3_10845</name>
    <name evidence="1" type="ORF">RASY3_19535</name>
</gene>
<dbReference type="AlphaFoldDB" id="A0A011V061"/>
<comment type="caution">
    <text evidence="2">The sequence shown here is derived from an EMBL/GenBank/DDBJ whole genome shotgun (WGS) entry which is preliminary data.</text>
</comment>
<dbReference type="EMBL" id="JEOB01000004">
    <property type="protein sequence ID" value="EXM38371.1"/>
    <property type="molecule type" value="Genomic_DNA"/>
</dbReference>
<evidence type="ECO:0000313" key="1">
    <source>
        <dbReference type="EMBL" id="EXM38371.1"/>
    </source>
</evidence>